<dbReference type="OrthoDB" id="1920459at2759"/>
<dbReference type="AlphaFoldDB" id="A0A834TNY2"/>
<comment type="similarity">
    <text evidence="1 3">Belongs to the plant LTP family.</text>
</comment>
<evidence type="ECO:0000256" key="3">
    <source>
        <dbReference type="RuleBase" id="RU000628"/>
    </source>
</evidence>
<reference evidence="5" key="1">
    <citation type="submission" date="2020-09" db="EMBL/GenBank/DDBJ databases">
        <title>Genome-Enabled Discovery of Anthraquinone Biosynthesis in Senna tora.</title>
        <authorList>
            <person name="Kang S.-H."/>
            <person name="Pandey R.P."/>
            <person name="Lee C.-M."/>
            <person name="Sim J.-S."/>
            <person name="Jeong J.-T."/>
            <person name="Choi B.-S."/>
            <person name="Jung M."/>
            <person name="Ginzburg D."/>
            <person name="Zhao K."/>
            <person name="Won S.Y."/>
            <person name="Oh T.-J."/>
            <person name="Yu Y."/>
            <person name="Kim N.-H."/>
            <person name="Lee O.R."/>
            <person name="Lee T.-H."/>
            <person name="Bashyal P."/>
            <person name="Kim T.-S."/>
            <person name="Lee W.-H."/>
            <person name="Kawkins C."/>
            <person name="Kim C.-K."/>
            <person name="Kim J.S."/>
            <person name="Ahn B.O."/>
            <person name="Rhee S.Y."/>
            <person name="Sohng J.K."/>
        </authorList>
    </citation>
    <scope>NUCLEOTIDE SEQUENCE</scope>
    <source>
        <tissue evidence="5">Leaf</tissue>
    </source>
</reference>
<dbReference type="InterPro" id="IPR036312">
    <property type="entry name" value="Bifun_inhib/LTP/seed_sf"/>
</dbReference>
<dbReference type="Proteomes" id="UP000634136">
    <property type="component" value="Unassembled WGS sequence"/>
</dbReference>
<dbReference type="PRINTS" id="PR00382">
    <property type="entry name" value="LIPIDTRNSFER"/>
</dbReference>
<dbReference type="CDD" id="cd01960">
    <property type="entry name" value="nsLTP1"/>
    <property type="match status" value="1"/>
</dbReference>
<evidence type="ECO:0000313" key="5">
    <source>
        <dbReference type="EMBL" id="KAF7824456.1"/>
    </source>
</evidence>
<dbReference type="GO" id="GO:0006869">
    <property type="term" value="P:lipid transport"/>
    <property type="evidence" value="ECO:0007669"/>
    <property type="project" value="InterPro"/>
</dbReference>
<evidence type="ECO:0000313" key="6">
    <source>
        <dbReference type="Proteomes" id="UP000634136"/>
    </source>
</evidence>
<name>A0A834TNY2_9FABA</name>
<organism evidence="5 6">
    <name type="scientific">Senna tora</name>
    <dbReference type="NCBI Taxonomy" id="362788"/>
    <lineage>
        <taxon>Eukaryota</taxon>
        <taxon>Viridiplantae</taxon>
        <taxon>Streptophyta</taxon>
        <taxon>Embryophyta</taxon>
        <taxon>Tracheophyta</taxon>
        <taxon>Spermatophyta</taxon>
        <taxon>Magnoliopsida</taxon>
        <taxon>eudicotyledons</taxon>
        <taxon>Gunneridae</taxon>
        <taxon>Pentapetalae</taxon>
        <taxon>rosids</taxon>
        <taxon>fabids</taxon>
        <taxon>Fabales</taxon>
        <taxon>Fabaceae</taxon>
        <taxon>Caesalpinioideae</taxon>
        <taxon>Cassia clade</taxon>
        <taxon>Senna</taxon>
    </lineage>
</organism>
<dbReference type="EMBL" id="JAAIUW010000007">
    <property type="protein sequence ID" value="KAF7824456.1"/>
    <property type="molecule type" value="Genomic_DNA"/>
</dbReference>
<keyword evidence="3" id="KW-0446">Lipid-binding</keyword>
<dbReference type="InterPro" id="IPR016140">
    <property type="entry name" value="Bifunc_inhib/LTP/seed_store"/>
</dbReference>
<dbReference type="Pfam" id="PF00234">
    <property type="entry name" value="Tryp_alpha_amyl"/>
    <property type="match status" value="1"/>
</dbReference>
<evidence type="ECO:0000256" key="2">
    <source>
        <dbReference type="ARBA" id="ARBA00023157"/>
    </source>
</evidence>
<evidence type="ECO:0000259" key="4">
    <source>
        <dbReference type="SMART" id="SM00499"/>
    </source>
</evidence>
<keyword evidence="3" id="KW-0813">Transport</keyword>
<dbReference type="PANTHER" id="PTHR33076">
    <property type="entry name" value="NON-SPECIFIC LIPID-TRANSFER PROTEIN 2-RELATED"/>
    <property type="match status" value="1"/>
</dbReference>
<accession>A0A834TNY2</accession>
<feature type="domain" description="Bifunctional inhibitor/plant lipid transfer protein/seed storage helical" evidence="4">
    <location>
        <begin position="53"/>
        <end position="138"/>
    </location>
</feature>
<dbReference type="Gene3D" id="1.10.110.10">
    <property type="entry name" value="Plant lipid-transfer and hydrophobic proteins"/>
    <property type="match status" value="1"/>
</dbReference>
<proteinExistence type="inferred from homology"/>
<dbReference type="GO" id="GO:0008289">
    <property type="term" value="F:lipid binding"/>
    <property type="evidence" value="ECO:0007669"/>
    <property type="project" value="UniProtKB-KW"/>
</dbReference>
<comment type="function">
    <text evidence="3">Plant non-specific lipid-transfer proteins transfer phospholipids as well as galactolipids across membranes. May play a role in wax or cutin deposition in the cell walls of expanding epidermal cells and certain secretory tissues.</text>
</comment>
<keyword evidence="2" id="KW-1015">Disulfide bond</keyword>
<comment type="caution">
    <text evidence="5">The sequence shown here is derived from an EMBL/GenBank/DDBJ whole genome shotgun (WGS) entry which is preliminary data.</text>
</comment>
<dbReference type="InterPro" id="IPR000528">
    <property type="entry name" value="Plant_nsLTP"/>
</dbReference>
<gene>
    <name evidence="5" type="ORF">G2W53_022600</name>
</gene>
<keyword evidence="6" id="KW-1185">Reference proteome</keyword>
<dbReference type="SMART" id="SM00499">
    <property type="entry name" value="AAI"/>
    <property type="match status" value="1"/>
</dbReference>
<protein>
    <recommendedName>
        <fullName evidence="3">Non-specific lipid-transfer protein</fullName>
    </recommendedName>
</protein>
<evidence type="ECO:0000256" key="1">
    <source>
        <dbReference type="ARBA" id="ARBA00009748"/>
    </source>
</evidence>
<sequence length="140" mass="14248">MAQRVFFQHNSDFSSEQVKISDTCTKFSSTIIVLALVLFLYAASRPSEGAISCSDVIKDLRPCVSYLSSAGGGKPSAACCAGAKALASAASTPGDKKTACNCIKSASKSVTINAQSAQALPASCGISLSISVSPNADCSK</sequence>
<dbReference type="SUPFAM" id="SSF47699">
    <property type="entry name" value="Bifunctional inhibitor/lipid-transfer protein/seed storage 2S albumin"/>
    <property type="match status" value="1"/>
</dbReference>